<evidence type="ECO:0000313" key="2">
    <source>
        <dbReference type="EMBL" id="MBB6130525.1"/>
    </source>
</evidence>
<protein>
    <recommendedName>
        <fullName evidence="5">Lipocalin-like domain-containing protein</fullName>
    </recommendedName>
</protein>
<dbReference type="RefSeq" id="WP_076372216.1">
    <property type="nucleotide sequence ID" value="NZ_FTMG01000003.1"/>
</dbReference>
<gene>
    <name evidence="2" type="ORF">HDF22_004665</name>
    <name evidence="1" type="ORF">HDF23_001674</name>
</gene>
<dbReference type="OrthoDB" id="9828568at2"/>
<evidence type="ECO:0000313" key="4">
    <source>
        <dbReference type="Proteomes" id="UP000548326"/>
    </source>
</evidence>
<organism evidence="2 4">
    <name type="scientific">Mucilaginibacter lappiensis</name>
    <dbReference type="NCBI Taxonomy" id="354630"/>
    <lineage>
        <taxon>Bacteria</taxon>
        <taxon>Pseudomonadati</taxon>
        <taxon>Bacteroidota</taxon>
        <taxon>Sphingobacteriia</taxon>
        <taxon>Sphingobacteriales</taxon>
        <taxon>Sphingobacteriaceae</taxon>
        <taxon>Mucilaginibacter</taxon>
    </lineage>
</organism>
<evidence type="ECO:0000313" key="3">
    <source>
        <dbReference type="Proteomes" id="UP000541583"/>
    </source>
</evidence>
<name>A0A1N6URN3_9SPHI</name>
<proteinExistence type="predicted"/>
<dbReference type="Proteomes" id="UP000541583">
    <property type="component" value="Unassembled WGS sequence"/>
</dbReference>
<dbReference type="EMBL" id="JACHCB010000003">
    <property type="protein sequence ID" value="MBB6108931.1"/>
    <property type="molecule type" value="Genomic_DNA"/>
</dbReference>
<accession>A0A1N6URN3</accession>
<comment type="caution">
    <text evidence="2">The sequence shown here is derived from an EMBL/GenBank/DDBJ whole genome shotgun (WGS) entry which is preliminary data.</text>
</comment>
<evidence type="ECO:0000313" key="1">
    <source>
        <dbReference type="EMBL" id="MBB6108931.1"/>
    </source>
</evidence>
<dbReference type="AlphaFoldDB" id="A0A1N6URN3"/>
<keyword evidence="3" id="KW-1185">Reference proteome</keyword>
<sequence length="155" mass="16712">MNINNYYTKAAMLVISLGLITAIQSCTKKSELTDATADPNLVGAWKRVIPRTPLGDSVQTIAFYDGAQFATLQTDVYATPVTKNATSTLYKGTYNTNGTVVYLNLNQKLNSTDPNSSGSPISQLIFDKAPYKISGNLDTLTVTSGGTLKYTKVNQ</sequence>
<dbReference type="EMBL" id="JACHCA010000015">
    <property type="protein sequence ID" value="MBB6130525.1"/>
    <property type="molecule type" value="Genomic_DNA"/>
</dbReference>
<reference evidence="3 4" key="1">
    <citation type="submission" date="2020-08" db="EMBL/GenBank/DDBJ databases">
        <title>Genomic Encyclopedia of Type Strains, Phase IV (KMG-V): Genome sequencing to study the core and pangenomes of soil and plant-associated prokaryotes.</title>
        <authorList>
            <person name="Whitman W."/>
        </authorList>
    </citation>
    <scope>NUCLEOTIDE SEQUENCE [LARGE SCALE GENOMIC DNA]</scope>
    <source>
        <strain evidence="1 3">ANJLi2</strain>
        <strain evidence="2 4">MP601</strain>
    </source>
</reference>
<dbReference type="STRING" id="354630.SAMN05421821_103165"/>
<dbReference type="Proteomes" id="UP000548326">
    <property type="component" value="Unassembled WGS sequence"/>
</dbReference>
<evidence type="ECO:0008006" key="5">
    <source>
        <dbReference type="Google" id="ProtNLM"/>
    </source>
</evidence>